<comment type="caution">
    <text evidence="4">The sequence shown here is derived from an EMBL/GenBank/DDBJ whole genome shotgun (WGS) entry which is preliminary data.</text>
</comment>
<keyword evidence="3" id="KW-0732">Signal</keyword>
<dbReference type="Proteomes" id="UP001172155">
    <property type="component" value="Unassembled WGS sequence"/>
</dbReference>
<sequence length="360" mass="38216">MGASLWQAAGAVALFPSMAEAGVPLPFQPRPRASLLGPRASTNPETVVLADCLDSANIISSQMAYFPGPPGPHPQDVAIVATTPKEAALWVNSETAARFTATNTVFVATIGPKVEQGKYAGSGDNGYPTKFSCWEEYAPKLYKYGDTVCSQVYLCDKRAPPTVIAVVTPTSSVAAGPSNSLIAGDGQAEVPDAKPTGGLSETALIAIIVSIVGVAAIIAAAGAVLWFRRRLRRKELGETEDSSSTNRSCCGLFAWRRGRGPLQDSSAELPTDHDRNEMPCDGARPLAVELADTSDKFELDAGRDGIVWSDAKKESIFAATDTKWAEEKGKEQAEPTELPLVSPLSPDEETSKYRRDDALS</sequence>
<feature type="chain" id="PRO_5041231466" evidence="3">
    <location>
        <begin position="22"/>
        <end position="360"/>
    </location>
</feature>
<evidence type="ECO:0000256" key="2">
    <source>
        <dbReference type="SAM" id="Phobius"/>
    </source>
</evidence>
<feature type="transmembrane region" description="Helical" evidence="2">
    <location>
        <begin position="203"/>
        <end position="227"/>
    </location>
</feature>
<gene>
    <name evidence="4" type="ORF">B0T18DRAFT_119412</name>
</gene>
<evidence type="ECO:0000313" key="4">
    <source>
        <dbReference type="EMBL" id="KAK0749983.1"/>
    </source>
</evidence>
<accession>A0AA40K8K1</accession>
<feature type="region of interest" description="Disordered" evidence="1">
    <location>
        <begin position="323"/>
        <end position="360"/>
    </location>
</feature>
<feature type="signal peptide" evidence="3">
    <location>
        <begin position="1"/>
        <end position="21"/>
    </location>
</feature>
<keyword evidence="2" id="KW-0812">Transmembrane</keyword>
<keyword evidence="5" id="KW-1185">Reference proteome</keyword>
<proteinExistence type="predicted"/>
<feature type="compositionally biased region" description="Basic and acidic residues" evidence="1">
    <location>
        <begin position="349"/>
        <end position="360"/>
    </location>
</feature>
<dbReference type="EMBL" id="JAUKUD010000003">
    <property type="protein sequence ID" value="KAK0749983.1"/>
    <property type="molecule type" value="Genomic_DNA"/>
</dbReference>
<name>A0AA40K8K1_9PEZI</name>
<protein>
    <submittedName>
        <fullName evidence="4">Uncharacterized protein</fullName>
    </submittedName>
</protein>
<evidence type="ECO:0000313" key="5">
    <source>
        <dbReference type="Proteomes" id="UP001172155"/>
    </source>
</evidence>
<organism evidence="4 5">
    <name type="scientific">Schizothecium vesticola</name>
    <dbReference type="NCBI Taxonomy" id="314040"/>
    <lineage>
        <taxon>Eukaryota</taxon>
        <taxon>Fungi</taxon>
        <taxon>Dikarya</taxon>
        <taxon>Ascomycota</taxon>
        <taxon>Pezizomycotina</taxon>
        <taxon>Sordariomycetes</taxon>
        <taxon>Sordariomycetidae</taxon>
        <taxon>Sordariales</taxon>
        <taxon>Schizotheciaceae</taxon>
        <taxon>Schizothecium</taxon>
    </lineage>
</organism>
<evidence type="ECO:0000256" key="3">
    <source>
        <dbReference type="SAM" id="SignalP"/>
    </source>
</evidence>
<keyword evidence="2" id="KW-0472">Membrane</keyword>
<feature type="compositionally biased region" description="Basic and acidic residues" evidence="1">
    <location>
        <begin position="323"/>
        <end position="333"/>
    </location>
</feature>
<reference evidence="4" key="1">
    <citation type="submission" date="2023-06" db="EMBL/GenBank/DDBJ databases">
        <title>Genome-scale phylogeny and comparative genomics of the fungal order Sordariales.</title>
        <authorList>
            <consortium name="Lawrence Berkeley National Laboratory"/>
            <person name="Hensen N."/>
            <person name="Bonometti L."/>
            <person name="Westerberg I."/>
            <person name="Brannstrom I.O."/>
            <person name="Guillou S."/>
            <person name="Cros-Aarteil S."/>
            <person name="Calhoun S."/>
            <person name="Haridas S."/>
            <person name="Kuo A."/>
            <person name="Mondo S."/>
            <person name="Pangilinan J."/>
            <person name="Riley R."/>
            <person name="LaButti K."/>
            <person name="Andreopoulos B."/>
            <person name="Lipzen A."/>
            <person name="Chen C."/>
            <person name="Yanf M."/>
            <person name="Daum C."/>
            <person name="Ng V."/>
            <person name="Clum A."/>
            <person name="Steindorff A."/>
            <person name="Ohm R."/>
            <person name="Martin F."/>
            <person name="Silar P."/>
            <person name="Natvig D."/>
            <person name="Lalanne C."/>
            <person name="Gautier V."/>
            <person name="Ament-velasquez S.L."/>
            <person name="Kruys A."/>
            <person name="Hutchinson M.I."/>
            <person name="Powell A.J."/>
            <person name="Barry K."/>
            <person name="Miller A.N."/>
            <person name="Grigoriev I.V."/>
            <person name="Debuchy R."/>
            <person name="Gladieux P."/>
            <person name="Thoren M.H."/>
            <person name="Johannesson H."/>
        </authorList>
    </citation>
    <scope>NUCLEOTIDE SEQUENCE</scope>
    <source>
        <strain evidence="4">SMH3187-1</strain>
    </source>
</reference>
<dbReference type="AlphaFoldDB" id="A0AA40K8K1"/>
<keyword evidence="2" id="KW-1133">Transmembrane helix</keyword>
<evidence type="ECO:0000256" key="1">
    <source>
        <dbReference type="SAM" id="MobiDB-lite"/>
    </source>
</evidence>